<feature type="region of interest" description="Disordered" evidence="1">
    <location>
        <begin position="63"/>
        <end position="85"/>
    </location>
</feature>
<evidence type="ECO:0000313" key="2">
    <source>
        <dbReference type="EMBL" id="TBF17895.1"/>
    </source>
</evidence>
<gene>
    <name evidence="2" type="ORF">ELG94_05715</name>
</gene>
<name>A0AAE8QCC5_9HYPH</name>
<dbReference type="Proteomes" id="UP000291892">
    <property type="component" value="Unassembled WGS sequence"/>
</dbReference>
<evidence type="ECO:0000256" key="1">
    <source>
        <dbReference type="SAM" id="MobiDB-lite"/>
    </source>
</evidence>
<organism evidence="2 3">
    <name type="scientific">Rhizobium ruizarguesonis</name>
    <dbReference type="NCBI Taxonomy" id="2081791"/>
    <lineage>
        <taxon>Bacteria</taxon>
        <taxon>Pseudomonadati</taxon>
        <taxon>Pseudomonadota</taxon>
        <taxon>Alphaproteobacteria</taxon>
        <taxon>Hyphomicrobiales</taxon>
        <taxon>Rhizobiaceae</taxon>
        <taxon>Rhizobium/Agrobacterium group</taxon>
        <taxon>Rhizobium</taxon>
    </lineage>
</organism>
<evidence type="ECO:0000313" key="3">
    <source>
        <dbReference type="Proteomes" id="UP000291892"/>
    </source>
</evidence>
<proteinExistence type="predicted"/>
<comment type="caution">
    <text evidence="2">The sequence shown here is derived from an EMBL/GenBank/DDBJ whole genome shotgun (WGS) entry which is preliminary data.</text>
</comment>
<accession>A0AAE8QCC5</accession>
<sequence>MAMRIWAEALPAISLFSPAGRRWPEGSDEGGSTAHVILRCGENMALRLRFGRSSPMLLTPLIRPDGHLLPAGEKREQASPTGKET</sequence>
<protein>
    <submittedName>
        <fullName evidence="2">Uncharacterized protein</fullName>
    </submittedName>
</protein>
<feature type="compositionally biased region" description="Basic and acidic residues" evidence="1">
    <location>
        <begin position="72"/>
        <end position="85"/>
    </location>
</feature>
<dbReference type="EMBL" id="SIKX01000001">
    <property type="protein sequence ID" value="TBF17895.1"/>
    <property type="molecule type" value="Genomic_DNA"/>
</dbReference>
<reference evidence="2 3" key="1">
    <citation type="submission" date="2019-02" db="EMBL/GenBank/DDBJ databases">
        <title>The genomic architecture of introgression among sibling species of bacteria.</title>
        <authorList>
            <person name="Cavassim M.I.A."/>
            <person name="Moeskjaer S."/>
            <person name="Moslemi C."/>
            <person name="Fields B."/>
            <person name="Bachmann A."/>
            <person name="Vilhjalmsson B."/>
            <person name="Schierup M.H."/>
            <person name="Young J.P.W."/>
            <person name="Andersen S.U."/>
        </authorList>
    </citation>
    <scope>NUCLEOTIDE SEQUENCE [LARGE SCALE GENOMIC DNA]</scope>
    <source>
        <strain evidence="2 3">SM42</strain>
    </source>
</reference>
<dbReference type="AlphaFoldDB" id="A0AAE8QCC5"/>